<evidence type="ECO:0000259" key="1">
    <source>
        <dbReference type="Pfam" id="PF14680"/>
    </source>
</evidence>
<evidence type="ECO:0000313" key="2">
    <source>
        <dbReference type="EMBL" id="CAF4736172.1"/>
    </source>
</evidence>
<dbReference type="Pfam" id="PF14680">
    <property type="entry name" value="FANCI_HD2"/>
    <property type="match status" value="1"/>
</dbReference>
<comment type="caution">
    <text evidence="2">The sequence shown here is derived from an EMBL/GenBank/DDBJ whole genome shotgun (WGS) entry which is preliminary data.</text>
</comment>
<accession>A0A8S3AN83</accession>
<name>A0A8S3AN83_9BILA</name>
<proteinExistence type="predicted"/>
<feature type="domain" description="FANCI helical" evidence="1">
    <location>
        <begin position="3"/>
        <end position="42"/>
    </location>
</feature>
<gene>
    <name evidence="2" type="ORF">GIL414_LOCUS44505</name>
</gene>
<protein>
    <recommendedName>
        <fullName evidence="1">FANCI helical domain-containing protein</fullName>
    </recommendedName>
</protein>
<organism evidence="2 3">
    <name type="scientific">Rotaria magnacalcarata</name>
    <dbReference type="NCBI Taxonomy" id="392030"/>
    <lineage>
        <taxon>Eukaryota</taxon>
        <taxon>Metazoa</taxon>
        <taxon>Spiralia</taxon>
        <taxon>Gnathifera</taxon>
        <taxon>Rotifera</taxon>
        <taxon>Eurotatoria</taxon>
        <taxon>Bdelloidea</taxon>
        <taxon>Philodinida</taxon>
        <taxon>Philodinidae</taxon>
        <taxon>Rotaria</taxon>
    </lineage>
</organism>
<sequence>MQLRRSLTQQYDVRLTVYEGLLPVLCKSPILMAPILDMLISQ</sequence>
<evidence type="ECO:0000313" key="3">
    <source>
        <dbReference type="Proteomes" id="UP000681720"/>
    </source>
</evidence>
<dbReference type="InterPro" id="IPR029312">
    <property type="entry name" value="FANCI_HD2"/>
</dbReference>
<reference evidence="2" key="1">
    <citation type="submission" date="2021-02" db="EMBL/GenBank/DDBJ databases">
        <authorList>
            <person name="Nowell W R."/>
        </authorList>
    </citation>
    <scope>NUCLEOTIDE SEQUENCE</scope>
</reference>
<dbReference type="AlphaFoldDB" id="A0A8S3AN83"/>
<feature type="non-terminal residue" evidence="2">
    <location>
        <position position="1"/>
    </location>
</feature>
<dbReference type="Proteomes" id="UP000681720">
    <property type="component" value="Unassembled WGS sequence"/>
</dbReference>
<dbReference type="EMBL" id="CAJOBJ010134442">
    <property type="protein sequence ID" value="CAF4736172.1"/>
    <property type="molecule type" value="Genomic_DNA"/>
</dbReference>